<evidence type="ECO:0000256" key="7">
    <source>
        <dbReference type="ARBA" id="ARBA00022989"/>
    </source>
</evidence>
<evidence type="ECO:0000256" key="2">
    <source>
        <dbReference type="ARBA" id="ARBA00008807"/>
    </source>
</evidence>
<evidence type="ECO:0000256" key="1">
    <source>
        <dbReference type="ARBA" id="ARBA00004141"/>
    </source>
</evidence>
<keyword evidence="8 9" id="KW-0472">Membrane</keyword>
<evidence type="ECO:0000256" key="4">
    <source>
        <dbReference type="ARBA" id="ARBA00022692"/>
    </source>
</evidence>
<keyword evidence="4 9" id="KW-0812">Transmembrane</keyword>
<dbReference type="Proteomes" id="UP001642501">
    <property type="component" value="Unassembled WGS sequence"/>
</dbReference>
<dbReference type="NCBIfam" id="TIGR00728">
    <property type="entry name" value="OPT_sfam"/>
    <property type="match status" value="1"/>
</dbReference>
<evidence type="ECO:0000313" key="11">
    <source>
        <dbReference type="Proteomes" id="UP001642501"/>
    </source>
</evidence>
<name>A0ABP0E0J5_9PEZI</name>
<dbReference type="NCBIfam" id="TIGR00727">
    <property type="entry name" value="ISP4_OPT"/>
    <property type="match status" value="1"/>
</dbReference>
<evidence type="ECO:0000256" key="5">
    <source>
        <dbReference type="ARBA" id="ARBA00022856"/>
    </source>
</evidence>
<keyword evidence="6" id="KW-0653">Protein transport</keyword>
<evidence type="ECO:0000256" key="6">
    <source>
        <dbReference type="ARBA" id="ARBA00022927"/>
    </source>
</evidence>
<dbReference type="PANTHER" id="PTHR22601">
    <property type="entry name" value="ISP4 LIKE PROTEIN"/>
    <property type="match status" value="1"/>
</dbReference>
<evidence type="ECO:0000256" key="8">
    <source>
        <dbReference type="ARBA" id="ARBA00023136"/>
    </source>
</evidence>
<dbReference type="EMBL" id="CAWUOM010000154">
    <property type="protein sequence ID" value="CAK7274088.1"/>
    <property type="molecule type" value="Genomic_DNA"/>
</dbReference>
<keyword evidence="11" id="KW-1185">Reference proteome</keyword>
<sequence length="922" mass="102978">MEKNEVLTPEPAPLSTVDLKPGMEETIASGDVQITDNTLVAELNTTQADLDDARAIASQMSLEQVRDLMEGVYKMHEHDPNFPHLALRKIKNFIKNDHIFEQPEKHADLIYEMKIEAALITNNSPYADVRAVVSNRDDPTMHSSTVRVWVIGLAFSALLSFVNQFFSIRQPQIILGQNVVQLLAYPLGKTWEKVVPDWGIMLPAFIVGKRAAGTRAARLSLNPGPFNRKEHMLITIMASVSVSTPYTDNIIWTQYLKEYFNQPFAGEFSYQILMALSTNLIGYGLAGLTRRFLVYPAYCVWPTSLVTIAFNDAFHSNDTGPVTTPWRSVWHASRMKFFVLSFAAMFIYWWFPGYIFQALSTFSWMTWIAPNNVNLAAVTGFNFGMGINPIPTFDWNIITTTVDPFVYPFFTSINIFVGAAITTLVILAIWFTNAFNTGYLPINSNHVFNNMGGRYNVSEIVDHRKIFDEARYQAYSPAYLAAGNLTLYIVFFSIYPATIIYVYLNHRYEVAVGMRNTWGFVKGSITRLFSKSAREELKAEQKRRGDATDNASSTYQDVHNRLMSVYPEVSEFWYMCILAVAVAFGVAGLAGWQTYTTPGVVFYGILLCIIFVIPIGIVTAISGVEVTLNVLAEFIGGAWSGGNALAMNYFKAFGYVTCAAAVGFSNDLKLAHYVKIPPRHTFAAQTIATIVSSFVCTGVLNFQMNKIANVCTPEAADKMTCPGINTFFTAAVMWGTIGPKRVFGTGGQYTILLVGFPIGVIVPLVFWYVQKRLRDQDESQTVDADGNVLTNSDGEVSSSKAKGLQWARQMHPIAILYGGLCLTPYNIGYIWPMVPFAYMSRIWIRNRFLAFWSRYNYVLSASLSTAIALAGIIGFFAINYNDLYFDWWGNDTTAIGCEAAPVCTRLTLEDGDHFGPGVGEYH</sequence>
<feature type="transmembrane region" description="Helical" evidence="9">
    <location>
        <begin position="485"/>
        <end position="504"/>
    </location>
</feature>
<gene>
    <name evidence="10" type="ORF">SEPCBS57363_005981</name>
</gene>
<protein>
    <recommendedName>
        <fullName evidence="12">Oligopeptide transporter</fullName>
    </recommendedName>
</protein>
<feature type="transmembrane region" description="Helical" evidence="9">
    <location>
        <begin position="405"/>
        <end position="431"/>
    </location>
</feature>
<feature type="transmembrane region" description="Helical" evidence="9">
    <location>
        <begin position="572"/>
        <end position="595"/>
    </location>
</feature>
<evidence type="ECO:0008006" key="12">
    <source>
        <dbReference type="Google" id="ProtNLM"/>
    </source>
</evidence>
<comment type="caution">
    <text evidence="10">The sequence shown here is derived from an EMBL/GenBank/DDBJ whole genome shotgun (WGS) entry which is preliminary data.</text>
</comment>
<feature type="transmembrane region" description="Helical" evidence="9">
    <location>
        <begin position="814"/>
        <end position="834"/>
    </location>
</feature>
<keyword evidence="7 9" id="KW-1133">Transmembrane helix</keyword>
<dbReference type="InterPro" id="IPR004648">
    <property type="entry name" value="Oligpept_transpt"/>
</dbReference>
<comment type="subcellular location">
    <subcellularLocation>
        <location evidence="1">Membrane</location>
        <topology evidence="1">Multi-pass membrane protein</topology>
    </subcellularLocation>
</comment>
<accession>A0ABP0E0J5</accession>
<feature type="transmembrane region" description="Helical" evidence="9">
    <location>
        <begin position="749"/>
        <end position="769"/>
    </location>
</feature>
<dbReference type="Pfam" id="PF03169">
    <property type="entry name" value="OPT"/>
    <property type="match status" value="1"/>
</dbReference>
<reference evidence="10 11" key="1">
    <citation type="submission" date="2024-01" db="EMBL/GenBank/DDBJ databases">
        <authorList>
            <person name="Allen C."/>
            <person name="Tagirdzhanova G."/>
        </authorList>
    </citation>
    <scope>NUCLEOTIDE SEQUENCE [LARGE SCALE GENOMIC DNA]</scope>
    <source>
        <strain evidence="10 11">CBS 573.63</strain>
    </source>
</reference>
<evidence type="ECO:0000313" key="10">
    <source>
        <dbReference type="EMBL" id="CAK7274088.1"/>
    </source>
</evidence>
<dbReference type="InterPro" id="IPR004813">
    <property type="entry name" value="OPT"/>
</dbReference>
<feature type="transmembrane region" description="Helical" evidence="9">
    <location>
        <begin position="146"/>
        <end position="166"/>
    </location>
</feature>
<comment type="similarity">
    <text evidence="2">Belongs to the oligopeptide OPT transporter family.</text>
</comment>
<evidence type="ECO:0000256" key="9">
    <source>
        <dbReference type="SAM" id="Phobius"/>
    </source>
</evidence>
<keyword evidence="3" id="KW-0813">Transport</keyword>
<feature type="transmembrane region" description="Helical" evidence="9">
    <location>
        <begin position="337"/>
        <end position="355"/>
    </location>
</feature>
<keyword evidence="5" id="KW-0571">Peptide transport</keyword>
<feature type="transmembrane region" description="Helical" evidence="9">
    <location>
        <begin position="601"/>
        <end position="621"/>
    </location>
</feature>
<evidence type="ECO:0000256" key="3">
    <source>
        <dbReference type="ARBA" id="ARBA00022448"/>
    </source>
</evidence>
<feature type="transmembrane region" description="Helical" evidence="9">
    <location>
        <begin position="855"/>
        <end position="878"/>
    </location>
</feature>
<organism evidence="10 11">
    <name type="scientific">Sporothrix epigloea</name>
    <dbReference type="NCBI Taxonomy" id="1892477"/>
    <lineage>
        <taxon>Eukaryota</taxon>
        <taxon>Fungi</taxon>
        <taxon>Dikarya</taxon>
        <taxon>Ascomycota</taxon>
        <taxon>Pezizomycotina</taxon>
        <taxon>Sordariomycetes</taxon>
        <taxon>Sordariomycetidae</taxon>
        <taxon>Ophiostomatales</taxon>
        <taxon>Ophiostomataceae</taxon>
        <taxon>Sporothrix</taxon>
    </lineage>
</organism>
<proteinExistence type="inferred from homology"/>